<dbReference type="PANTHER" id="PTHR44688">
    <property type="entry name" value="DNA-BINDING TRANSCRIPTIONAL ACTIVATOR DEVR_DOSR"/>
    <property type="match status" value="1"/>
</dbReference>
<name>A0A6C0GL88_9BACT</name>
<dbReference type="SMART" id="SM00421">
    <property type="entry name" value="HTH_LUXR"/>
    <property type="match status" value="1"/>
</dbReference>
<evidence type="ECO:0000313" key="5">
    <source>
        <dbReference type="EMBL" id="QHT68796.1"/>
    </source>
</evidence>
<dbReference type="KEGG" id="rhoz:GXP67_20145"/>
<dbReference type="InterPro" id="IPR036388">
    <property type="entry name" value="WH-like_DNA-bd_sf"/>
</dbReference>
<dbReference type="PROSITE" id="PS00622">
    <property type="entry name" value="HTH_LUXR_1"/>
    <property type="match status" value="1"/>
</dbReference>
<reference evidence="5 6" key="1">
    <citation type="submission" date="2020-01" db="EMBL/GenBank/DDBJ databases">
        <authorList>
            <person name="Kim M.K."/>
        </authorList>
    </citation>
    <scope>NUCLEOTIDE SEQUENCE [LARGE SCALE GENOMIC DNA]</scope>
    <source>
        <strain evidence="5 6">172606-1</strain>
    </source>
</reference>
<dbReference type="Gene3D" id="1.10.10.10">
    <property type="entry name" value="Winged helix-like DNA-binding domain superfamily/Winged helix DNA-binding domain"/>
    <property type="match status" value="1"/>
</dbReference>
<dbReference type="GO" id="GO:0006355">
    <property type="term" value="P:regulation of DNA-templated transcription"/>
    <property type="evidence" value="ECO:0007669"/>
    <property type="project" value="InterPro"/>
</dbReference>
<dbReference type="Gene3D" id="3.30.450.20">
    <property type="entry name" value="PAS domain"/>
    <property type="match status" value="1"/>
</dbReference>
<protein>
    <recommendedName>
        <fullName evidence="4">HTH luxR-type domain-containing protein</fullName>
    </recommendedName>
</protein>
<evidence type="ECO:0000256" key="3">
    <source>
        <dbReference type="ARBA" id="ARBA00023163"/>
    </source>
</evidence>
<feature type="domain" description="HTH luxR-type" evidence="4">
    <location>
        <begin position="184"/>
        <end position="249"/>
    </location>
</feature>
<keyword evidence="6" id="KW-1185">Reference proteome</keyword>
<dbReference type="AlphaFoldDB" id="A0A6C0GL88"/>
<dbReference type="InterPro" id="IPR035965">
    <property type="entry name" value="PAS-like_dom_sf"/>
</dbReference>
<dbReference type="InterPro" id="IPR016032">
    <property type="entry name" value="Sig_transdc_resp-reg_C-effctor"/>
</dbReference>
<evidence type="ECO:0000256" key="2">
    <source>
        <dbReference type="ARBA" id="ARBA00023125"/>
    </source>
</evidence>
<proteinExistence type="predicted"/>
<dbReference type="EMBL" id="CP048222">
    <property type="protein sequence ID" value="QHT68796.1"/>
    <property type="molecule type" value="Genomic_DNA"/>
</dbReference>
<dbReference type="CDD" id="cd06170">
    <property type="entry name" value="LuxR_C_like"/>
    <property type="match status" value="1"/>
</dbReference>
<gene>
    <name evidence="5" type="ORF">GXP67_20145</name>
</gene>
<dbReference type="SUPFAM" id="SSF55785">
    <property type="entry name" value="PYP-like sensor domain (PAS domain)"/>
    <property type="match status" value="1"/>
</dbReference>
<dbReference type="CDD" id="cd00130">
    <property type="entry name" value="PAS"/>
    <property type="match status" value="1"/>
</dbReference>
<accession>A0A6C0GL88</accession>
<dbReference type="SUPFAM" id="SSF46894">
    <property type="entry name" value="C-terminal effector domain of the bipartite response regulators"/>
    <property type="match status" value="1"/>
</dbReference>
<dbReference type="GO" id="GO:0003677">
    <property type="term" value="F:DNA binding"/>
    <property type="evidence" value="ECO:0007669"/>
    <property type="project" value="UniProtKB-KW"/>
</dbReference>
<keyword evidence="3" id="KW-0804">Transcription</keyword>
<dbReference type="PANTHER" id="PTHR44688:SF16">
    <property type="entry name" value="DNA-BINDING TRANSCRIPTIONAL ACTIVATOR DEVR_DOSR"/>
    <property type="match status" value="1"/>
</dbReference>
<evidence type="ECO:0000259" key="4">
    <source>
        <dbReference type="PROSITE" id="PS50043"/>
    </source>
</evidence>
<evidence type="ECO:0000256" key="1">
    <source>
        <dbReference type="ARBA" id="ARBA00023015"/>
    </source>
</evidence>
<dbReference type="Proteomes" id="UP000480178">
    <property type="component" value="Chromosome"/>
</dbReference>
<dbReference type="PROSITE" id="PS50043">
    <property type="entry name" value="HTH_LUXR_2"/>
    <property type="match status" value="1"/>
</dbReference>
<dbReference type="RefSeq" id="WP_162444801.1">
    <property type="nucleotide sequence ID" value="NZ_CP048222.1"/>
</dbReference>
<dbReference type="InterPro" id="IPR000792">
    <property type="entry name" value="Tscrpt_reg_LuxR_C"/>
</dbReference>
<evidence type="ECO:0000313" key="6">
    <source>
        <dbReference type="Proteomes" id="UP000480178"/>
    </source>
</evidence>
<sequence>MLQSRLFTSEFLGQIPAREISIHKQSAAEGLGLQMIERLFHPCVIVLQDKYMNVSYLSENSLHLFGYGIDDLKNTVFRNTANYLPAEDKELFLRARQKIDEFSRTIRQREIQEHRFVMNYRFRRGDGKYIHLMEERISIADPTGKYSYFLLFKDISAEKPFMRVHLQWLKYQNGAYTKINSYVPAVDESNFSQREIEVLQLIKEGFSSKEIADTLSISINTVRNHRSNLFKKSHARNMVELLNYAASVA</sequence>
<organism evidence="5 6">
    <name type="scientific">Rhodocytophaga rosea</name>
    <dbReference type="NCBI Taxonomy" id="2704465"/>
    <lineage>
        <taxon>Bacteria</taxon>
        <taxon>Pseudomonadati</taxon>
        <taxon>Bacteroidota</taxon>
        <taxon>Cytophagia</taxon>
        <taxon>Cytophagales</taxon>
        <taxon>Rhodocytophagaceae</taxon>
        <taxon>Rhodocytophaga</taxon>
    </lineage>
</organism>
<keyword evidence="2" id="KW-0238">DNA-binding</keyword>
<dbReference type="PRINTS" id="PR00038">
    <property type="entry name" value="HTHLUXR"/>
</dbReference>
<dbReference type="Pfam" id="PF00196">
    <property type="entry name" value="GerE"/>
    <property type="match status" value="1"/>
</dbReference>
<keyword evidence="1" id="KW-0805">Transcription regulation</keyword>
<dbReference type="InterPro" id="IPR000014">
    <property type="entry name" value="PAS"/>
</dbReference>